<feature type="domain" description="TPX2 C-terminal" evidence="8">
    <location>
        <begin position="388"/>
        <end position="457"/>
    </location>
</feature>
<dbReference type="Pfam" id="PF06886">
    <property type="entry name" value="TPX2"/>
    <property type="match status" value="1"/>
</dbReference>
<keyword evidence="5" id="KW-0206">Cytoskeleton</keyword>
<dbReference type="Proteomes" id="UP000663880">
    <property type="component" value="Unassembled WGS sequence"/>
</dbReference>
<evidence type="ECO:0000256" key="5">
    <source>
        <dbReference type="ARBA" id="ARBA00023212"/>
    </source>
</evidence>
<accession>A0A821QKK4</accession>
<organism evidence="10 11">
    <name type="scientific">Pieris macdunnoughi</name>
    <dbReference type="NCBI Taxonomy" id="345717"/>
    <lineage>
        <taxon>Eukaryota</taxon>
        <taxon>Metazoa</taxon>
        <taxon>Ecdysozoa</taxon>
        <taxon>Arthropoda</taxon>
        <taxon>Hexapoda</taxon>
        <taxon>Insecta</taxon>
        <taxon>Pterygota</taxon>
        <taxon>Neoptera</taxon>
        <taxon>Endopterygota</taxon>
        <taxon>Lepidoptera</taxon>
        <taxon>Glossata</taxon>
        <taxon>Ditrysia</taxon>
        <taxon>Papilionoidea</taxon>
        <taxon>Pieridae</taxon>
        <taxon>Pierinae</taxon>
        <taxon>Pieris</taxon>
    </lineage>
</organism>
<dbReference type="InterPro" id="IPR027329">
    <property type="entry name" value="TPX2_C"/>
</dbReference>
<keyword evidence="11" id="KW-1185">Reference proteome</keyword>
<dbReference type="InterPro" id="IPR009675">
    <property type="entry name" value="TPX2_fam"/>
</dbReference>
<name>A0A821QKK4_9NEOP</name>
<evidence type="ECO:0008006" key="12">
    <source>
        <dbReference type="Google" id="ProtNLM"/>
    </source>
</evidence>
<dbReference type="GO" id="GO:0005819">
    <property type="term" value="C:spindle"/>
    <property type="evidence" value="ECO:0007669"/>
    <property type="project" value="UniProtKB-SubCell"/>
</dbReference>
<evidence type="ECO:0000259" key="9">
    <source>
        <dbReference type="Pfam" id="PF12214"/>
    </source>
</evidence>
<evidence type="ECO:0000256" key="6">
    <source>
        <dbReference type="ARBA" id="ARBA00023242"/>
    </source>
</evidence>
<dbReference type="PANTHER" id="PTHR14326">
    <property type="entry name" value="TARGETING PROTEIN FOR XKLP2"/>
    <property type="match status" value="1"/>
</dbReference>
<evidence type="ECO:0000256" key="2">
    <source>
        <dbReference type="ARBA" id="ARBA00004186"/>
    </source>
</evidence>
<dbReference type="GO" id="GO:0005874">
    <property type="term" value="C:microtubule"/>
    <property type="evidence" value="ECO:0007669"/>
    <property type="project" value="InterPro"/>
</dbReference>
<keyword evidence="4" id="KW-0963">Cytoplasm</keyword>
<dbReference type="PANTHER" id="PTHR14326:SF44">
    <property type="entry name" value="TARGETING PROTEIN FOR XKLP2"/>
    <property type="match status" value="1"/>
</dbReference>
<comment type="caution">
    <text evidence="10">The sequence shown here is derived from an EMBL/GenBank/DDBJ whole genome shotgun (WGS) entry which is preliminary data.</text>
</comment>
<sequence length="481" mass="56225">MSKNYVSHFRGDFTPNDLRIKDEPLSSDEYFGEHNFDMPFDNEFCSLKKSMSMSDITKLKQDLENLNFENDEYMHHQYEQQLSGGSSNISVSKKTKFVSMAEAIYHYQRDTPTRFRTGKPKQFQNVIRQSRLTLALSPHLRCKERSRPRHIMSQKEKEDLELEEIRKFKLKANPVPQSILSVPHLPEVPKKPLTVPEPFNLTEIHKNNNPTCEEIHSFKARPVPKEILAKPHIPVKLPPKTTKPVTTKFISKHAKSTESLNLHLRPRILSSKVQTHHDKIDKTARLGPLKPEPFSFLKRDEEIKRRKEEWIKKQIEEEKSLASQFKAQPLPVAVKKRTQVATHGATSSSTSSDNKENFKFEAKPPVVLYKEPFKPVLQSNHNVKLVPFELNTEKRAAEREKFEKQLKEKEEEMELQKQQLEKERKEMEERNIQEMRAKLVHHPIPIPTYEPFIPKTSGRITIPDTPKFIRRLKAKQSWTGK</sequence>
<dbReference type="EMBL" id="CAJOBZ010000008">
    <property type="protein sequence ID" value="CAF4823029.1"/>
    <property type="molecule type" value="Genomic_DNA"/>
</dbReference>
<dbReference type="GO" id="GO:0005634">
    <property type="term" value="C:nucleus"/>
    <property type="evidence" value="ECO:0007669"/>
    <property type="project" value="UniProtKB-SubCell"/>
</dbReference>
<evidence type="ECO:0000256" key="1">
    <source>
        <dbReference type="ARBA" id="ARBA00004123"/>
    </source>
</evidence>
<keyword evidence="6" id="KW-0539">Nucleus</keyword>
<evidence type="ECO:0000256" key="7">
    <source>
        <dbReference type="SAM" id="Coils"/>
    </source>
</evidence>
<keyword evidence="7" id="KW-0175">Coiled coil</keyword>
<dbReference type="AlphaFoldDB" id="A0A821QKK4"/>
<evidence type="ECO:0000313" key="11">
    <source>
        <dbReference type="Proteomes" id="UP000663880"/>
    </source>
</evidence>
<dbReference type="InterPro" id="IPR027330">
    <property type="entry name" value="TPX2_central_dom"/>
</dbReference>
<evidence type="ECO:0000313" key="10">
    <source>
        <dbReference type="EMBL" id="CAF4823029.1"/>
    </source>
</evidence>
<evidence type="ECO:0000259" key="8">
    <source>
        <dbReference type="Pfam" id="PF06886"/>
    </source>
</evidence>
<dbReference type="GO" id="GO:0060236">
    <property type="term" value="P:regulation of mitotic spindle organization"/>
    <property type="evidence" value="ECO:0007669"/>
    <property type="project" value="InterPro"/>
</dbReference>
<dbReference type="Pfam" id="PF12214">
    <property type="entry name" value="TPX2_importin"/>
    <property type="match status" value="1"/>
</dbReference>
<feature type="coiled-coil region" evidence="7">
    <location>
        <begin position="392"/>
        <end position="438"/>
    </location>
</feature>
<evidence type="ECO:0000256" key="4">
    <source>
        <dbReference type="ARBA" id="ARBA00022490"/>
    </source>
</evidence>
<reference evidence="10" key="1">
    <citation type="submission" date="2021-02" db="EMBL/GenBank/DDBJ databases">
        <authorList>
            <person name="Steward A R."/>
        </authorList>
    </citation>
    <scope>NUCLEOTIDE SEQUENCE</scope>
</reference>
<protein>
    <recommendedName>
        <fullName evidence="12">Targeting protein for Xklp2</fullName>
    </recommendedName>
</protein>
<feature type="domain" description="TPX2 central" evidence="9">
    <location>
        <begin position="131"/>
        <end position="246"/>
    </location>
</feature>
<evidence type="ECO:0000256" key="3">
    <source>
        <dbReference type="ARBA" id="ARBA00005885"/>
    </source>
</evidence>
<comment type="similarity">
    <text evidence="3">Belongs to the TPX2 family.</text>
</comment>
<dbReference type="OrthoDB" id="1684416at2759"/>
<gene>
    <name evidence="10" type="ORF">PMACD_LOCUS4732</name>
</gene>
<comment type="subcellular location">
    <subcellularLocation>
        <location evidence="2">Cytoplasm</location>
        <location evidence="2">Cytoskeleton</location>
        <location evidence="2">Spindle</location>
    </subcellularLocation>
    <subcellularLocation>
        <location evidence="1">Nucleus</location>
    </subcellularLocation>
</comment>
<proteinExistence type="inferred from homology"/>